<reference evidence="1 2" key="1">
    <citation type="submission" date="2018-06" db="EMBL/GenBank/DDBJ databases">
        <title>Comparative genomics reveals the genomic features of Rhizophagus irregularis, R. cerebriforme, R. diaphanum and Gigaspora rosea, and their symbiotic lifestyle signature.</title>
        <authorList>
            <person name="Morin E."/>
            <person name="San Clemente H."/>
            <person name="Chen E.C.H."/>
            <person name="De La Providencia I."/>
            <person name="Hainaut M."/>
            <person name="Kuo A."/>
            <person name="Kohler A."/>
            <person name="Murat C."/>
            <person name="Tang N."/>
            <person name="Roy S."/>
            <person name="Loubradou J."/>
            <person name="Henrissat B."/>
            <person name="Grigoriev I.V."/>
            <person name="Corradi N."/>
            <person name="Roux C."/>
            <person name="Martin F.M."/>
        </authorList>
    </citation>
    <scope>NUCLEOTIDE SEQUENCE [LARGE SCALE GENOMIC DNA]</scope>
    <source>
        <strain evidence="1 2">DAOM 194757</strain>
    </source>
</reference>
<name>A0A397V404_9GLOM</name>
<accession>A0A397V404</accession>
<dbReference type="AlphaFoldDB" id="A0A397V404"/>
<keyword evidence="2" id="KW-1185">Reference proteome</keyword>
<gene>
    <name evidence="1" type="ORF">C2G38_2144260</name>
</gene>
<proteinExistence type="predicted"/>
<dbReference type="EMBL" id="QKWP01000869">
    <property type="protein sequence ID" value="RIB14046.1"/>
    <property type="molecule type" value="Genomic_DNA"/>
</dbReference>
<evidence type="ECO:0000313" key="2">
    <source>
        <dbReference type="Proteomes" id="UP000266673"/>
    </source>
</evidence>
<dbReference type="Proteomes" id="UP000266673">
    <property type="component" value="Unassembled WGS sequence"/>
</dbReference>
<dbReference type="OrthoDB" id="10520946at2759"/>
<protein>
    <submittedName>
        <fullName evidence="1">Uncharacterized protein</fullName>
    </submittedName>
</protein>
<comment type="caution">
    <text evidence="1">The sequence shown here is derived from an EMBL/GenBank/DDBJ whole genome shotgun (WGS) entry which is preliminary data.</text>
</comment>
<evidence type="ECO:0000313" key="1">
    <source>
        <dbReference type="EMBL" id="RIB14046.1"/>
    </source>
</evidence>
<sequence length="138" mass="15632">MSSKQDWKSKNLTLGYLCFLMMPQASVIPEFLKIPLPFMSKTLLLNCKVNKETSEVIFLPGPTGTRIIQSKFFLETDEKLDFQLENILISQITNIKVIINDPDAVNTSPRITVDAHAMVGNIESGRIFTQNDSEQFFC</sequence>
<organism evidence="1 2">
    <name type="scientific">Gigaspora rosea</name>
    <dbReference type="NCBI Taxonomy" id="44941"/>
    <lineage>
        <taxon>Eukaryota</taxon>
        <taxon>Fungi</taxon>
        <taxon>Fungi incertae sedis</taxon>
        <taxon>Mucoromycota</taxon>
        <taxon>Glomeromycotina</taxon>
        <taxon>Glomeromycetes</taxon>
        <taxon>Diversisporales</taxon>
        <taxon>Gigasporaceae</taxon>
        <taxon>Gigaspora</taxon>
    </lineage>
</organism>